<evidence type="ECO:0000313" key="2">
    <source>
        <dbReference type="Proteomes" id="UP001500967"/>
    </source>
</evidence>
<organism evidence="1 2">
    <name type="scientific">Cryptosporangium japonicum</name>
    <dbReference type="NCBI Taxonomy" id="80872"/>
    <lineage>
        <taxon>Bacteria</taxon>
        <taxon>Bacillati</taxon>
        <taxon>Actinomycetota</taxon>
        <taxon>Actinomycetes</taxon>
        <taxon>Cryptosporangiales</taxon>
        <taxon>Cryptosporangiaceae</taxon>
        <taxon>Cryptosporangium</taxon>
    </lineage>
</organism>
<dbReference type="RefSeq" id="WP_344649799.1">
    <property type="nucleotide sequence ID" value="NZ_BAAAGX010000014.1"/>
</dbReference>
<comment type="caution">
    <text evidence="1">The sequence shown here is derived from an EMBL/GenBank/DDBJ whole genome shotgun (WGS) entry which is preliminary data.</text>
</comment>
<name>A0ABN0UC82_9ACTN</name>
<sequence length="63" mass="6687">MGVTVGSAAIEWSWIVRGRPWCAHDAGGVEADDEQHLACAECGAVWWHHGTPPPPRGDSAHTG</sequence>
<dbReference type="Proteomes" id="UP001500967">
    <property type="component" value="Unassembled WGS sequence"/>
</dbReference>
<gene>
    <name evidence="1" type="ORF">GCM10009539_33940</name>
</gene>
<proteinExistence type="predicted"/>
<protein>
    <submittedName>
        <fullName evidence="1">Uncharacterized protein</fullName>
    </submittedName>
</protein>
<reference evidence="1 2" key="1">
    <citation type="journal article" date="2019" name="Int. J. Syst. Evol. Microbiol.">
        <title>The Global Catalogue of Microorganisms (GCM) 10K type strain sequencing project: providing services to taxonomists for standard genome sequencing and annotation.</title>
        <authorList>
            <consortium name="The Broad Institute Genomics Platform"/>
            <consortium name="The Broad Institute Genome Sequencing Center for Infectious Disease"/>
            <person name="Wu L."/>
            <person name="Ma J."/>
        </authorList>
    </citation>
    <scope>NUCLEOTIDE SEQUENCE [LARGE SCALE GENOMIC DNA]</scope>
    <source>
        <strain evidence="1 2">JCM 10425</strain>
    </source>
</reference>
<keyword evidence="2" id="KW-1185">Reference proteome</keyword>
<evidence type="ECO:0000313" key="1">
    <source>
        <dbReference type="EMBL" id="GAA0245784.1"/>
    </source>
</evidence>
<dbReference type="EMBL" id="BAAAGX010000014">
    <property type="protein sequence ID" value="GAA0245784.1"/>
    <property type="molecule type" value="Genomic_DNA"/>
</dbReference>
<accession>A0ABN0UC82</accession>